<dbReference type="Proteomes" id="UP000310121">
    <property type="component" value="Unassembled WGS sequence"/>
</dbReference>
<dbReference type="EMBL" id="QZBN01000297">
    <property type="protein sequence ID" value="THZ47452.1"/>
    <property type="molecule type" value="Genomic_DNA"/>
</dbReference>
<gene>
    <name evidence="2" type="ORF">D6C90_04007</name>
</gene>
<feature type="compositionally biased region" description="Low complexity" evidence="1">
    <location>
        <begin position="194"/>
        <end position="217"/>
    </location>
</feature>
<name>A0A4S9V752_AURPU</name>
<feature type="region of interest" description="Disordered" evidence="1">
    <location>
        <begin position="137"/>
        <end position="217"/>
    </location>
</feature>
<reference evidence="2 3" key="1">
    <citation type="submission" date="2018-10" db="EMBL/GenBank/DDBJ databases">
        <title>Fifty Aureobasidium pullulans genomes reveal a recombining polyextremotolerant generalist.</title>
        <authorList>
            <person name="Gostincar C."/>
            <person name="Turk M."/>
            <person name="Zajc J."/>
            <person name="Gunde-Cimerman N."/>
        </authorList>
    </citation>
    <scope>NUCLEOTIDE SEQUENCE [LARGE SCALE GENOMIC DNA]</scope>
    <source>
        <strain evidence="2 3">EXF-3844</strain>
    </source>
</reference>
<organism evidence="2 3">
    <name type="scientific">Aureobasidium pullulans</name>
    <name type="common">Black yeast</name>
    <name type="synonym">Pullularia pullulans</name>
    <dbReference type="NCBI Taxonomy" id="5580"/>
    <lineage>
        <taxon>Eukaryota</taxon>
        <taxon>Fungi</taxon>
        <taxon>Dikarya</taxon>
        <taxon>Ascomycota</taxon>
        <taxon>Pezizomycotina</taxon>
        <taxon>Dothideomycetes</taxon>
        <taxon>Dothideomycetidae</taxon>
        <taxon>Dothideales</taxon>
        <taxon>Saccotheciaceae</taxon>
        <taxon>Aureobasidium</taxon>
    </lineage>
</organism>
<evidence type="ECO:0000313" key="2">
    <source>
        <dbReference type="EMBL" id="THZ47452.1"/>
    </source>
</evidence>
<accession>A0A4S9V752</accession>
<evidence type="ECO:0000313" key="3">
    <source>
        <dbReference type="Proteomes" id="UP000310121"/>
    </source>
</evidence>
<comment type="caution">
    <text evidence="2">The sequence shown here is derived from an EMBL/GenBank/DDBJ whole genome shotgun (WGS) entry which is preliminary data.</text>
</comment>
<dbReference type="AlphaFoldDB" id="A0A4S9V752"/>
<sequence>MSVTSSRKSNAEKWLIAARSERQVLRFVEQSLIGYDDTYKKYMDTVWPSSQPSDSPSKQLPKRHDGFDARAHLLHAPRTTTLPPLLGTSHPTNHPYERDSLKDEINMESKFEWPGNVRRSTPPHNSFKMNMRACARRATAQKGRLAKSEDPKKVTSPRCYGKEHQRRPSSLTEWTWDEHDSNMPCGAPVNPFTQGAAAGHAGAPQAGPPVATAPQPGAEDGIAAVIRRGSSSRKSSSRSTPTQATLDGFGAPLIARMDAQATRNVCKSCDGLVSGVTDPAHPRGYQCYKGWKDDRDVIAIGSRQVSQPCYQMAVQSQPGQGALFSAPRHFSSTQAHSCHSTLVTDKTFHLNMTRAACIQPGSTVGTFYETACLPRNLGAACVVVVQATAKKSALQHQLQPSIPWILGTQPST</sequence>
<evidence type="ECO:0000256" key="1">
    <source>
        <dbReference type="SAM" id="MobiDB-lite"/>
    </source>
</evidence>
<proteinExistence type="predicted"/>
<protein>
    <submittedName>
        <fullName evidence="2">Uncharacterized protein</fullName>
    </submittedName>
</protein>